<protein>
    <submittedName>
        <fullName evidence="2">Unnamed protein product</fullName>
    </submittedName>
</protein>
<name>A0A9W6Y6N8_9STRA</name>
<feature type="region of interest" description="Disordered" evidence="1">
    <location>
        <begin position="38"/>
        <end position="106"/>
    </location>
</feature>
<reference evidence="2" key="1">
    <citation type="submission" date="2023-04" db="EMBL/GenBank/DDBJ databases">
        <title>Phytophthora fragariaefolia NBRC 109709.</title>
        <authorList>
            <person name="Ichikawa N."/>
            <person name="Sato H."/>
            <person name="Tonouchi N."/>
        </authorList>
    </citation>
    <scope>NUCLEOTIDE SEQUENCE</scope>
    <source>
        <strain evidence="2">NBRC 109709</strain>
    </source>
</reference>
<dbReference type="AlphaFoldDB" id="A0A9W6Y6N8"/>
<dbReference type="EMBL" id="BSXT01003360">
    <property type="protein sequence ID" value="GMF53787.1"/>
    <property type="molecule type" value="Genomic_DNA"/>
</dbReference>
<feature type="compositionally biased region" description="Basic and acidic residues" evidence="1">
    <location>
        <begin position="86"/>
        <end position="106"/>
    </location>
</feature>
<dbReference type="Proteomes" id="UP001165121">
    <property type="component" value="Unassembled WGS sequence"/>
</dbReference>
<gene>
    <name evidence="2" type="ORF">Pfra01_002230700</name>
</gene>
<evidence type="ECO:0000256" key="1">
    <source>
        <dbReference type="SAM" id="MobiDB-lite"/>
    </source>
</evidence>
<evidence type="ECO:0000313" key="2">
    <source>
        <dbReference type="EMBL" id="GMF53787.1"/>
    </source>
</evidence>
<organism evidence="2 3">
    <name type="scientific">Phytophthora fragariaefolia</name>
    <dbReference type="NCBI Taxonomy" id="1490495"/>
    <lineage>
        <taxon>Eukaryota</taxon>
        <taxon>Sar</taxon>
        <taxon>Stramenopiles</taxon>
        <taxon>Oomycota</taxon>
        <taxon>Peronosporomycetes</taxon>
        <taxon>Peronosporales</taxon>
        <taxon>Peronosporaceae</taxon>
        <taxon>Phytophthora</taxon>
    </lineage>
</organism>
<sequence>MVPSALLRFELGSTWDIASGSHRQGSAAQRATTLDDWMERQPPGVERRAYPHPTKIARRPPGKTGNADGENYGQTVNLPSGPEAVTRGRPEADDRSRRGENSADAVSELRKMTAALRQVLETSDGLDGPVVSLTRDEDGSSRVLVSAVNSAMSAEGDLVAP</sequence>
<accession>A0A9W6Y6N8</accession>
<keyword evidence="3" id="KW-1185">Reference proteome</keyword>
<proteinExistence type="predicted"/>
<evidence type="ECO:0000313" key="3">
    <source>
        <dbReference type="Proteomes" id="UP001165121"/>
    </source>
</evidence>
<comment type="caution">
    <text evidence="2">The sequence shown here is derived from an EMBL/GenBank/DDBJ whole genome shotgun (WGS) entry which is preliminary data.</text>
</comment>